<comment type="caution">
    <text evidence="8">The sequence shown here is derived from an EMBL/GenBank/DDBJ whole genome shotgun (WGS) entry which is preliminary data.</text>
</comment>
<name>A0A1F7HDK1_9BACT</name>
<dbReference type="Gene3D" id="3.20.20.140">
    <property type="entry name" value="Metal-dependent hydrolases"/>
    <property type="match status" value="1"/>
</dbReference>
<evidence type="ECO:0000313" key="9">
    <source>
        <dbReference type="Proteomes" id="UP000177027"/>
    </source>
</evidence>
<protein>
    <recommendedName>
        <fullName evidence="3">adenosine deaminase</fullName>
        <ecNumber evidence="3">3.5.4.4</ecNumber>
    </recommendedName>
</protein>
<dbReference type="AlphaFoldDB" id="A0A1F7HDK1"/>
<evidence type="ECO:0000256" key="3">
    <source>
        <dbReference type="ARBA" id="ARBA00012784"/>
    </source>
</evidence>
<feature type="non-terminal residue" evidence="8">
    <location>
        <position position="1"/>
    </location>
</feature>
<dbReference type="InterPro" id="IPR001365">
    <property type="entry name" value="A_deaminase_dom"/>
</dbReference>
<sequence>DLHIHLGATTSPYFLWELAHRQGIRLPEKNYWKFIDLVTIHKKIASKVYLKKITPSTQGTPSPFELTHKIQSSPLAVEECVHRALSDAYRNMRADLIELRFNPMFRNREGEHDLDKVIFAAVTGLKRACIEYPIKAGIILETDRQFNKEQHMIIARKAVEFKSYGIVGMDISGPSPEKFSFDDFVEAAEYVRSHGLGLTVHTGEFTGPDEVREVVEKIKPHRIGHGISAVKDPTLLREIARKGIVLELCPTSNIKTGVVKNWDELKNIINILKKYEIGFTINSDGPEFLSTDVKKEFQLLLQKKIITQEDAEHVIHLSHTASFVQ</sequence>
<dbReference type="Proteomes" id="UP000177027">
    <property type="component" value="Unassembled WGS sequence"/>
</dbReference>
<reference evidence="8 9" key="1">
    <citation type="journal article" date="2016" name="Nat. Commun.">
        <title>Thousands of microbial genomes shed light on interconnected biogeochemical processes in an aquifer system.</title>
        <authorList>
            <person name="Anantharaman K."/>
            <person name="Brown C.T."/>
            <person name="Hug L.A."/>
            <person name="Sharon I."/>
            <person name="Castelle C.J."/>
            <person name="Probst A.J."/>
            <person name="Thomas B.C."/>
            <person name="Singh A."/>
            <person name="Wilkins M.J."/>
            <person name="Karaoz U."/>
            <person name="Brodie E.L."/>
            <person name="Williams K.H."/>
            <person name="Hubbard S.S."/>
            <person name="Banfield J.F."/>
        </authorList>
    </citation>
    <scope>NUCLEOTIDE SEQUENCE [LARGE SCALE GENOMIC DNA]</scope>
</reference>
<evidence type="ECO:0000259" key="7">
    <source>
        <dbReference type="Pfam" id="PF00962"/>
    </source>
</evidence>
<gene>
    <name evidence="8" type="ORF">A3D06_02220</name>
</gene>
<dbReference type="InterPro" id="IPR006330">
    <property type="entry name" value="Ado/ade_deaminase"/>
</dbReference>
<dbReference type="Pfam" id="PF00962">
    <property type="entry name" value="A_deaminase"/>
    <property type="match status" value="1"/>
</dbReference>
<dbReference type="GO" id="GO:0004000">
    <property type="term" value="F:adenosine deaminase activity"/>
    <property type="evidence" value="ECO:0007669"/>
    <property type="project" value="UniProtKB-ARBA"/>
</dbReference>
<dbReference type="GO" id="GO:0043103">
    <property type="term" value="P:hypoxanthine salvage"/>
    <property type="evidence" value="ECO:0007669"/>
    <property type="project" value="TreeGrafter"/>
</dbReference>
<feature type="domain" description="Adenosine deaminase" evidence="7">
    <location>
        <begin position="1"/>
        <end position="324"/>
    </location>
</feature>
<evidence type="ECO:0000256" key="2">
    <source>
        <dbReference type="ARBA" id="ARBA00006676"/>
    </source>
</evidence>
<evidence type="ECO:0000313" key="8">
    <source>
        <dbReference type="EMBL" id="OGK29278.1"/>
    </source>
</evidence>
<keyword evidence="5" id="KW-0378">Hydrolase</keyword>
<proteinExistence type="inferred from homology"/>
<keyword evidence="6" id="KW-0862">Zinc</keyword>
<dbReference type="PANTHER" id="PTHR11409:SF43">
    <property type="entry name" value="ADENOSINE DEAMINASE"/>
    <property type="match status" value="1"/>
</dbReference>
<comment type="cofactor">
    <cofactor evidence="1">
        <name>Zn(2+)</name>
        <dbReference type="ChEBI" id="CHEBI:29105"/>
    </cofactor>
</comment>
<keyword evidence="4" id="KW-0479">Metal-binding</keyword>
<dbReference type="GO" id="GO:0046103">
    <property type="term" value="P:inosine biosynthetic process"/>
    <property type="evidence" value="ECO:0007669"/>
    <property type="project" value="TreeGrafter"/>
</dbReference>
<evidence type="ECO:0000256" key="6">
    <source>
        <dbReference type="ARBA" id="ARBA00022833"/>
    </source>
</evidence>
<dbReference type="EMBL" id="MFZS01000007">
    <property type="protein sequence ID" value="OGK29278.1"/>
    <property type="molecule type" value="Genomic_DNA"/>
</dbReference>
<dbReference type="EC" id="3.5.4.4" evidence="3"/>
<dbReference type="InterPro" id="IPR032466">
    <property type="entry name" value="Metal_Hydrolase"/>
</dbReference>
<dbReference type="GO" id="GO:0005829">
    <property type="term" value="C:cytosol"/>
    <property type="evidence" value="ECO:0007669"/>
    <property type="project" value="TreeGrafter"/>
</dbReference>
<comment type="similarity">
    <text evidence="2">Belongs to the metallo-dependent hydrolases superfamily. Adenosine and AMP deaminases family.</text>
</comment>
<accession>A0A1F7HDK1</accession>
<dbReference type="GO" id="GO:0006154">
    <property type="term" value="P:adenosine catabolic process"/>
    <property type="evidence" value="ECO:0007669"/>
    <property type="project" value="TreeGrafter"/>
</dbReference>
<dbReference type="SUPFAM" id="SSF51556">
    <property type="entry name" value="Metallo-dependent hydrolases"/>
    <property type="match status" value="1"/>
</dbReference>
<organism evidence="8 9">
    <name type="scientific">Candidatus Roizmanbacteria bacterium RIFCSPHIGHO2_02_FULL_40_9</name>
    <dbReference type="NCBI Taxonomy" id="1802042"/>
    <lineage>
        <taxon>Bacteria</taxon>
        <taxon>Candidatus Roizmaniibacteriota</taxon>
    </lineage>
</organism>
<evidence type="ECO:0000256" key="1">
    <source>
        <dbReference type="ARBA" id="ARBA00001947"/>
    </source>
</evidence>
<dbReference type="GO" id="GO:0046872">
    <property type="term" value="F:metal ion binding"/>
    <property type="evidence" value="ECO:0007669"/>
    <property type="project" value="UniProtKB-KW"/>
</dbReference>
<evidence type="ECO:0000256" key="5">
    <source>
        <dbReference type="ARBA" id="ARBA00022801"/>
    </source>
</evidence>
<dbReference type="PANTHER" id="PTHR11409">
    <property type="entry name" value="ADENOSINE DEAMINASE"/>
    <property type="match status" value="1"/>
</dbReference>
<evidence type="ECO:0000256" key="4">
    <source>
        <dbReference type="ARBA" id="ARBA00022723"/>
    </source>
</evidence>